<evidence type="ECO:0000256" key="1">
    <source>
        <dbReference type="ARBA" id="ARBA00004496"/>
    </source>
</evidence>
<comment type="caution">
    <text evidence="14">The sequence shown here is derived from an EMBL/GenBank/DDBJ whole genome shotgun (WGS) entry which is preliminary data.</text>
</comment>
<dbReference type="InterPro" id="IPR015803">
    <property type="entry name" value="Cys-tRNA-ligase"/>
</dbReference>
<feature type="binding site" evidence="12">
    <location>
        <position position="234"/>
    </location>
    <ligand>
        <name>Zn(2+)</name>
        <dbReference type="ChEBI" id="CHEBI:29105"/>
    </ligand>
</feature>
<proteinExistence type="inferred from homology"/>
<dbReference type="GO" id="GO:0008270">
    <property type="term" value="F:zinc ion binding"/>
    <property type="evidence" value="ECO:0007669"/>
    <property type="project" value="UniProtKB-UniRule"/>
</dbReference>
<dbReference type="InterPro" id="IPR015273">
    <property type="entry name" value="Cys-tRNA-synt_Ia_DALR"/>
</dbReference>
<dbReference type="EC" id="6.1.1.16" evidence="12"/>
<dbReference type="SMART" id="SM00840">
    <property type="entry name" value="DALR_2"/>
    <property type="match status" value="1"/>
</dbReference>
<evidence type="ECO:0000256" key="12">
    <source>
        <dbReference type="HAMAP-Rule" id="MF_00041"/>
    </source>
</evidence>
<dbReference type="InterPro" id="IPR032678">
    <property type="entry name" value="tRNA-synt_1_cat_dom"/>
</dbReference>
<evidence type="ECO:0000256" key="3">
    <source>
        <dbReference type="ARBA" id="ARBA00011245"/>
    </source>
</evidence>
<keyword evidence="4 12" id="KW-0963">Cytoplasm</keyword>
<evidence type="ECO:0000259" key="13">
    <source>
        <dbReference type="SMART" id="SM00840"/>
    </source>
</evidence>
<comment type="subcellular location">
    <subcellularLocation>
        <location evidence="1 12">Cytoplasm</location>
    </subcellularLocation>
</comment>
<keyword evidence="8 12" id="KW-0862">Zinc</keyword>
<evidence type="ECO:0000256" key="6">
    <source>
        <dbReference type="ARBA" id="ARBA00022723"/>
    </source>
</evidence>
<evidence type="ECO:0000256" key="11">
    <source>
        <dbReference type="ARBA" id="ARBA00023146"/>
    </source>
</evidence>
<dbReference type="Pfam" id="PF01406">
    <property type="entry name" value="tRNA-synt_1e"/>
    <property type="match status" value="1"/>
</dbReference>
<keyword evidence="6 12" id="KW-0479">Metal-binding</keyword>
<feature type="short sequence motif" description="'KMSKS' region" evidence="12">
    <location>
        <begin position="266"/>
        <end position="270"/>
    </location>
</feature>
<feature type="domain" description="Cysteinyl-tRNA synthetase class Ia DALR" evidence="13">
    <location>
        <begin position="340"/>
        <end position="402"/>
    </location>
</feature>
<dbReference type="Pfam" id="PF23493">
    <property type="entry name" value="CysS_C"/>
    <property type="match status" value="1"/>
</dbReference>
<dbReference type="GO" id="GO:0005829">
    <property type="term" value="C:cytosol"/>
    <property type="evidence" value="ECO:0007669"/>
    <property type="project" value="TreeGrafter"/>
</dbReference>
<evidence type="ECO:0000256" key="8">
    <source>
        <dbReference type="ARBA" id="ARBA00022833"/>
    </source>
</evidence>
<feature type="binding site" evidence="12">
    <location>
        <position position="209"/>
    </location>
    <ligand>
        <name>Zn(2+)</name>
        <dbReference type="ChEBI" id="CHEBI:29105"/>
    </ligand>
</feature>
<dbReference type="SUPFAM" id="SSF47323">
    <property type="entry name" value="Anticodon-binding domain of a subclass of class I aminoacyl-tRNA synthetases"/>
    <property type="match status" value="1"/>
</dbReference>
<dbReference type="InterPro" id="IPR056411">
    <property type="entry name" value="CysS_C"/>
</dbReference>
<dbReference type="Gene3D" id="3.40.50.620">
    <property type="entry name" value="HUPs"/>
    <property type="match status" value="1"/>
</dbReference>
<feature type="binding site" evidence="12">
    <location>
        <position position="238"/>
    </location>
    <ligand>
        <name>Zn(2+)</name>
        <dbReference type="ChEBI" id="CHEBI:29105"/>
    </ligand>
</feature>
<evidence type="ECO:0000313" key="14">
    <source>
        <dbReference type="EMBL" id="OGI43269.1"/>
    </source>
</evidence>
<dbReference type="EMBL" id="MFST01000124">
    <property type="protein sequence ID" value="OGI43269.1"/>
    <property type="molecule type" value="Genomic_DNA"/>
</dbReference>
<keyword evidence="10 12" id="KW-0648">Protein biosynthesis</keyword>
<dbReference type="CDD" id="cd00672">
    <property type="entry name" value="CysRS_core"/>
    <property type="match status" value="1"/>
</dbReference>
<keyword evidence="5 12" id="KW-0436">Ligase</keyword>
<evidence type="ECO:0000256" key="9">
    <source>
        <dbReference type="ARBA" id="ARBA00022840"/>
    </source>
</evidence>
<dbReference type="GO" id="GO:0004817">
    <property type="term" value="F:cysteine-tRNA ligase activity"/>
    <property type="evidence" value="ECO:0007669"/>
    <property type="project" value="UniProtKB-UniRule"/>
</dbReference>
<comment type="similarity">
    <text evidence="2 12">Belongs to the class-I aminoacyl-tRNA synthetase family.</text>
</comment>
<evidence type="ECO:0000256" key="2">
    <source>
        <dbReference type="ARBA" id="ARBA00005594"/>
    </source>
</evidence>
<dbReference type="Pfam" id="PF09190">
    <property type="entry name" value="DALR_2"/>
    <property type="match status" value="1"/>
</dbReference>
<protein>
    <recommendedName>
        <fullName evidence="12">Cysteine--tRNA ligase</fullName>
        <ecNumber evidence="12">6.1.1.16</ecNumber>
    </recommendedName>
    <alternativeName>
        <fullName evidence="12">Cysteinyl-tRNA synthetase</fullName>
        <shortName evidence="12">CysRS</shortName>
    </alternativeName>
</protein>
<feature type="binding site" evidence="12">
    <location>
        <position position="28"/>
    </location>
    <ligand>
        <name>Zn(2+)</name>
        <dbReference type="ChEBI" id="CHEBI:29105"/>
    </ligand>
</feature>
<dbReference type="PANTHER" id="PTHR10890">
    <property type="entry name" value="CYSTEINYL-TRNA SYNTHETASE"/>
    <property type="match status" value="1"/>
</dbReference>
<comment type="catalytic activity">
    <reaction evidence="12">
        <text>tRNA(Cys) + L-cysteine + ATP = L-cysteinyl-tRNA(Cys) + AMP + diphosphate</text>
        <dbReference type="Rhea" id="RHEA:17773"/>
        <dbReference type="Rhea" id="RHEA-COMP:9661"/>
        <dbReference type="Rhea" id="RHEA-COMP:9679"/>
        <dbReference type="ChEBI" id="CHEBI:30616"/>
        <dbReference type="ChEBI" id="CHEBI:33019"/>
        <dbReference type="ChEBI" id="CHEBI:35235"/>
        <dbReference type="ChEBI" id="CHEBI:78442"/>
        <dbReference type="ChEBI" id="CHEBI:78517"/>
        <dbReference type="ChEBI" id="CHEBI:456215"/>
        <dbReference type="EC" id="6.1.1.16"/>
    </reaction>
</comment>
<keyword evidence="11 12" id="KW-0030">Aminoacyl-tRNA synthetase</keyword>
<dbReference type="SUPFAM" id="SSF52374">
    <property type="entry name" value="Nucleotidylyl transferase"/>
    <property type="match status" value="1"/>
</dbReference>
<keyword evidence="7 12" id="KW-0547">Nucleotide-binding</keyword>
<dbReference type="Proteomes" id="UP000179344">
    <property type="component" value="Unassembled WGS sequence"/>
</dbReference>
<sequence>MLHIYNNLTKKKEPFVPIVPGRVRMYVCGMTVYDYCHLGHARVMVVFDMAVCYLRARGLEVTYIRNITDVDDKIIKRARENNEDIAALSARFIRAMDEDAAALGVEKPSAEPRATAYMPQIRGMIETLLKRSYAYRTKSGDVYYRVRKFPHYGALSGKAVDDLRAGARVEIGEEKDDPLDFALWKAAKPGEPEWASPWGAGRPGWHIECSAMSTSCLGDHFDIHGGGMDLKFPHHENEIAQSEAATGEKFVNTWMHVGFVRVNREKMSKSLGNFFTVREILARFRPEVVRYLILASHYRSPLDYSDESLHAAKSALDGFYIALRGLQPDMAAAGGEFEARFHAAMEDDFNTPRAFAELAELAHAINRAKSAGATAEADRLGGVLRRLGGVLRLLQHDPETHLKGIAEAKAAAAGGTEAPAAGAAALTPERIETLIAQRNAARKAREFAAADRIRAELQRAGVIIEDGPGGTTWRRE</sequence>
<dbReference type="PRINTS" id="PR00983">
    <property type="entry name" value="TRNASYNTHCYS"/>
</dbReference>
<dbReference type="Gene3D" id="1.20.120.1910">
    <property type="entry name" value="Cysteine-tRNA ligase, C-terminal anti-codon recognition domain"/>
    <property type="match status" value="1"/>
</dbReference>
<dbReference type="HAMAP" id="MF_00041">
    <property type="entry name" value="Cys_tRNA_synth"/>
    <property type="match status" value="1"/>
</dbReference>
<dbReference type="InterPro" id="IPR009080">
    <property type="entry name" value="tRNAsynth_Ia_anticodon-bd"/>
</dbReference>
<evidence type="ECO:0000256" key="10">
    <source>
        <dbReference type="ARBA" id="ARBA00022917"/>
    </source>
</evidence>
<accession>A0A1F6TDX1</accession>
<dbReference type="AlphaFoldDB" id="A0A1F6TDX1"/>
<feature type="binding site" evidence="12">
    <location>
        <position position="269"/>
    </location>
    <ligand>
        <name>ATP</name>
        <dbReference type="ChEBI" id="CHEBI:30616"/>
    </ligand>
</feature>
<keyword evidence="9 12" id="KW-0067">ATP-binding</keyword>
<dbReference type="GO" id="GO:0005524">
    <property type="term" value="F:ATP binding"/>
    <property type="evidence" value="ECO:0007669"/>
    <property type="project" value="UniProtKB-UniRule"/>
</dbReference>
<name>A0A1F6TDX1_9PROT</name>
<comment type="cofactor">
    <cofactor evidence="12">
        <name>Zn(2+)</name>
        <dbReference type="ChEBI" id="CHEBI:29105"/>
    </cofactor>
    <text evidence="12">Binds 1 zinc ion per subunit.</text>
</comment>
<comment type="subunit">
    <text evidence="3 12">Monomer.</text>
</comment>
<reference evidence="14 15" key="1">
    <citation type="journal article" date="2016" name="Nat. Commun.">
        <title>Thousands of microbial genomes shed light on interconnected biogeochemical processes in an aquifer system.</title>
        <authorList>
            <person name="Anantharaman K."/>
            <person name="Brown C.T."/>
            <person name="Hug L.A."/>
            <person name="Sharon I."/>
            <person name="Castelle C.J."/>
            <person name="Probst A.J."/>
            <person name="Thomas B.C."/>
            <person name="Singh A."/>
            <person name="Wilkins M.J."/>
            <person name="Karaoz U."/>
            <person name="Brodie E.L."/>
            <person name="Williams K.H."/>
            <person name="Hubbard S.S."/>
            <person name="Banfield J.F."/>
        </authorList>
    </citation>
    <scope>NUCLEOTIDE SEQUENCE [LARGE SCALE GENOMIC DNA]</scope>
</reference>
<gene>
    <name evidence="12" type="primary">cysS</name>
    <name evidence="14" type="ORF">A2V92_02875</name>
</gene>
<dbReference type="FunFam" id="3.40.50.620:FF:000009">
    <property type="entry name" value="Cysteine--tRNA ligase"/>
    <property type="match status" value="1"/>
</dbReference>
<feature type="short sequence motif" description="'HIGH' region" evidence="12">
    <location>
        <begin position="30"/>
        <end position="40"/>
    </location>
</feature>
<dbReference type="PANTHER" id="PTHR10890:SF3">
    <property type="entry name" value="CYSTEINE--TRNA LIGASE, CYTOPLASMIC"/>
    <property type="match status" value="1"/>
</dbReference>
<dbReference type="InterPro" id="IPR014729">
    <property type="entry name" value="Rossmann-like_a/b/a_fold"/>
</dbReference>
<dbReference type="CDD" id="cd07963">
    <property type="entry name" value="Anticodon_Ia_Cys"/>
    <property type="match status" value="1"/>
</dbReference>
<evidence type="ECO:0000256" key="7">
    <source>
        <dbReference type="ARBA" id="ARBA00022741"/>
    </source>
</evidence>
<evidence type="ECO:0000256" key="5">
    <source>
        <dbReference type="ARBA" id="ARBA00022598"/>
    </source>
</evidence>
<evidence type="ECO:0000256" key="4">
    <source>
        <dbReference type="ARBA" id="ARBA00022490"/>
    </source>
</evidence>
<organism evidence="14 15">
    <name type="scientific">Candidatus Muproteobacteria bacterium RBG_16_65_31</name>
    <dbReference type="NCBI Taxonomy" id="1817759"/>
    <lineage>
        <taxon>Bacteria</taxon>
        <taxon>Pseudomonadati</taxon>
        <taxon>Pseudomonadota</taxon>
        <taxon>Candidatus Muproteobacteria</taxon>
    </lineage>
</organism>
<evidence type="ECO:0000313" key="15">
    <source>
        <dbReference type="Proteomes" id="UP000179344"/>
    </source>
</evidence>
<dbReference type="NCBIfam" id="TIGR00435">
    <property type="entry name" value="cysS"/>
    <property type="match status" value="1"/>
</dbReference>
<dbReference type="InterPro" id="IPR024909">
    <property type="entry name" value="Cys-tRNA/MSH_ligase"/>
</dbReference>
<dbReference type="GO" id="GO:0006423">
    <property type="term" value="P:cysteinyl-tRNA aminoacylation"/>
    <property type="evidence" value="ECO:0007669"/>
    <property type="project" value="UniProtKB-UniRule"/>
</dbReference>